<organism evidence="1 2">
    <name type="scientific">Modicella reniformis</name>
    <dbReference type="NCBI Taxonomy" id="1440133"/>
    <lineage>
        <taxon>Eukaryota</taxon>
        <taxon>Fungi</taxon>
        <taxon>Fungi incertae sedis</taxon>
        <taxon>Mucoromycota</taxon>
        <taxon>Mortierellomycotina</taxon>
        <taxon>Mortierellomycetes</taxon>
        <taxon>Mortierellales</taxon>
        <taxon>Mortierellaceae</taxon>
        <taxon>Modicella</taxon>
    </lineage>
</organism>
<sequence length="70" mass="7921">MNNGHDVGDSMDSLQAHQLAEKARRRAKCDAIRMLSARGTLLTRTMLAPKKDLPVLSEIGDVDERYRRKI</sequence>
<accession>A0A9P6MD48</accession>
<feature type="non-terminal residue" evidence="1">
    <location>
        <position position="70"/>
    </location>
</feature>
<evidence type="ECO:0000313" key="1">
    <source>
        <dbReference type="EMBL" id="KAF9993212.1"/>
    </source>
</evidence>
<name>A0A9P6MD48_9FUNG</name>
<protein>
    <submittedName>
        <fullName evidence="1">Uncharacterized protein</fullName>
    </submittedName>
</protein>
<gene>
    <name evidence="1" type="ORF">BGZ65_011312</name>
</gene>
<comment type="caution">
    <text evidence="1">The sequence shown here is derived from an EMBL/GenBank/DDBJ whole genome shotgun (WGS) entry which is preliminary data.</text>
</comment>
<reference evidence="1" key="1">
    <citation type="journal article" date="2020" name="Fungal Divers.">
        <title>Resolving the Mortierellaceae phylogeny through synthesis of multi-gene phylogenetics and phylogenomics.</title>
        <authorList>
            <person name="Vandepol N."/>
            <person name="Liber J."/>
            <person name="Desiro A."/>
            <person name="Na H."/>
            <person name="Kennedy M."/>
            <person name="Barry K."/>
            <person name="Grigoriev I.V."/>
            <person name="Miller A.N."/>
            <person name="O'Donnell K."/>
            <person name="Stajich J.E."/>
            <person name="Bonito G."/>
        </authorList>
    </citation>
    <scope>NUCLEOTIDE SEQUENCE</scope>
    <source>
        <strain evidence="1">MES-2147</strain>
    </source>
</reference>
<dbReference type="EMBL" id="JAAAHW010001913">
    <property type="protein sequence ID" value="KAF9993212.1"/>
    <property type="molecule type" value="Genomic_DNA"/>
</dbReference>
<keyword evidence="2" id="KW-1185">Reference proteome</keyword>
<proteinExistence type="predicted"/>
<dbReference type="OrthoDB" id="2428828at2759"/>
<dbReference type="AlphaFoldDB" id="A0A9P6MD48"/>
<evidence type="ECO:0000313" key="2">
    <source>
        <dbReference type="Proteomes" id="UP000749646"/>
    </source>
</evidence>
<dbReference type="Proteomes" id="UP000749646">
    <property type="component" value="Unassembled WGS sequence"/>
</dbReference>